<dbReference type="InterPro" id="IPR018016">
    <property type="entry name" value="Nucleoside_phosphorylase_CS"/>
</dbReference>
<evidence type="ECO:0000256" key="6">
    <source>
        <dbReference type="ARBA" id="ARBA00022490"/>
    </source>
</evidence>
<dbReference type="GO" id="GO:0004850">
    <property type="term" value="F:uridine phosphorylase activity"/>
    <property type="evidence" value="ECO:0007669"/>
    <property type="project" value="UniProtKB-EC"/>
</dbReference>
<comment type="pathway">
    <text evidence="2 10">Pyrimidine metabolism; UMP biosynthesis via salvage pathway; uracil from uridine (phosphorylase route): step 1/1.</text>
</comment>
<dbReference type="NCBIfam" id="TIGR01718">
    <property type="entry name" value="Uridine-psphlse"/>
    <property type="match status" value="1"/>
</dbReference>
<proteinExistence type="inferred from homology"/>
<keyword evidence="8 10" id="KW-0808">Transferase</keyword>
<dbReference type="EC" id="2.4.2.3" evidence="4 10"/>
<dbReference type="SUPFAM" id="SSF53167">
    <property type="entry name" value="Purine and uridine phosphorylases"/>
    <property type="match status" value="1"/>
</dbReference>
<keyword evidence="7 10" id="KW-0328">Glycosyltransferase</keyword>
<reference evidence="12 13" key="1">
    <citation type="submission" date="2024-09" db="EMBL/GenBank/DDBJ databases">
        <title>Laminarin stimulates single cell rates of sulfate reduction while oxygen inhibits transcriptomic activity in coastal marine sediment.</title>
        <authorList>
            <person name="Lindsay M."/>
            <person name="Orcutt B."/>
            <person name="Emerson D."/>
            <person name="Stepanauskas R."/>
            <person name="D'Angelo T."/>
        </authorList>
    </citation>
    <scope>NUCLEOTIDE SEQUENCE [LARGE SCALE GENOMIC DNA]</scope>
    <source>
        <strain evidence="12">SAG AM-311-K15</strain>
    </source>
</reference>
<dbReference type="EMBL" id="JBHPBY010000212">
    <property type="protein sequence ID" value="MFC1851658.1"/>
    <property type="molecule type" value="Genomic_DNA"/>
</dbReference>
<evidence type="ECO:0000256" key="7">
    <source>
        <dbReference type="ARBA" id="ARBA00022676"/>
    </source>
</evidence>
<sequence>MHSSKEYHIALSNEDVGRYVILPGDPARAEHIAGFFDEATEMAFNREYRTFTGTIDGIRVSTTSTGIGCPSAAICVEELIRCGADTFIRVGTAGGLQPEIELGDVVITTATVRDEGTSRQYVPLEYPAVAHFDVTTALKQAAQKLKFRYHMGIGHTKDAFFTEDVKEVPLQEYTQQRWKVWERAQVLSTSMEAAAIFVISAIKKVRAGEILAIIGLTYKHDPVIKKVGVDEAIKIALEAVKILAAQDQDEKYKK</sequence>
<keyword evidence="6" id="KW-0963">Cytoplasm</keyword>
<name>A0ABV6YZN6_UNCC1</name>
<organism evidence="12 13">
    <name type="scientific">candidate division CSSED10-310 bacterium</name>
    <dbReference type="NCBI Taxonomy" id="2855610"/>
    <lineage>
        <taxon>Bacteria</taxon>
        <taxon>Bacteria division CSSED10-310</taxon>
    </lineage>
</organism>
<comment type="catalytic activity">
    <reaction evidence="9 10">
        <text>uridine + phosphate = alpha-D-ribose 1-phosphate + uracil</text>
        <dbReference type="Rhea" id="RHEA:24388"/>
        <dbReference type="ChEBI" id="CHEBI:16704"/>
        <dbReference type="ChEBI" id="CHEBI:17568"/>
        <dbReference type="ChEBI" id="CHEBI:43474"/>
        <dbReference type="ChEBI" id="CHEBI:57720"/>
        <dbReference type="EC" id="2.4.2.3"/>
    </reaction>
</comment>
<evidence type="ECO:0000256" key="10">
    <source>
        <dbReference type="RuleBase" id="RU361131"/>
    </source>
</evidence>
<dbReference type="PANTHER" id="PTHR43691">
    <property type="entry name" value="URIDINE PHOSPHORYLASE"/>
    <property type="match status" value="1"/>
</dbReference>
<accession>A0ABV6YZN6</accession>
<comment type="subcellular location">
    <subcellularLocation>
        <location evidence="1">Cytoplasm</location>
    </subcellularLocation>
</comment>
<evidence type="ECO:0000256" key="1">
    <source>
        <dbReference type="ARBA" id="ARBA00004496"/>
    </source>
</evidence>
<keyword evidence="13" id="KW-1185">Reference proteome</keyword>
<dbReference type="PROSITE" id="PS01232">
    <property type="entry name" value="PNP_UDP_1"/>
    <property type="match status" value="1"/>
</dbReference>
<evidence type="ECO:0000256" key="3">
    <source>
        <dbReference type="ARBA" id="ARBA00010456"/>
    </source>
</evidence>
<dbReference type="CDD" id="cd17767">
    <property type="entry name" value="UP_EcUdp-like"/>
    <property type="match status" value="1"/>
</dbReference>
<comment type="caution">
    <text evidence="12">The sequence shown here is derived from an EMBL/GenBank/DDBJ whole genome shotgun (WGS) entry which is preliminary data.</text>
</comment>
<feature type="domain" description="Nucleoside phosphorylase" evidence="11">
    <location>
        <begin position="18"/>
        <end position="215"/>
    </location>
</feature>
<dbReference type="Gene3D" id="3.40.50.1580">
    <property type="entry name" value="Nucleoside phosphorylase domain"/>
    <property type="match status" value="1"/>
</dbReference>
<dbReference type="InterPro" id="IPR035994">
    <property type="entry name" value="Nucleoside_phosphorylase_sf"/>
</dbReference>
<protein>
    <recommendedName>
        <fullName evidence="5 10">Uridine phosphorylase</fullName>
        <ecNumber evidence="4 10">2.4.2.3</ecNumber>
    </recommendedName>
</protein>
<evidence type="ECO:0000256" key="5">
    <source>
        <dbReference type="ARBA" id="ARBA00021980"/>
    </source>
</evidence>
<evidence type="ECO:0000256" key="9">
    <source>
        <dbReference type="ARBA" id="ARBA00048447"/>
    </source>
</evidence>
<gene>
    <name evidence="12" type="primary">udp</name>
    <name evidence="12" type="ORF">ACFL27_15820</name>
</gene>
<evidence type="ECO:0000256" key="4">
    <source>
        <dbReference type="ARBA" id="ARBA00011888"/>
    </source>
</evidence>
<dbReference type="InterPro" id="IPR010058">
    <property type="entry name" value="Uridine_phosphorylase"/>
</dbReference>
<comment type="similarity">
    <text evidence="3 10">Belongs to the PNP/UDP phosphorylase family.</text>
</comment>
<comment type="function">
    <text evidence="10">Catalyzes the reversible phosphorylytic cleavage of uridine to uracil and ribose-1-phosphate.</text>
</comment>
<dbReference type="PANTHER" id="PTHR43691:SF13">
    <property type="entry name" value="URIDINE PHOSPHORYLASE"/>
    <property type="match status" value="1"/>
</dbReference>
<dbReference type="Proteomes" id="UP001594351">
    <property type="component" value="Unassembled WGS sequence"/>
</dbReference>
<evidence type="ECO:0000256" key="2">
    <source>
        <dbReference type="ARBA" id="ARBA00004825"/>
    </source>
</evidence>
<evidence type="ECO:0000259" key="11">
    <source>
        <dbReference type="Pfam" id="PF01048"/>
    </source>
</evidence>
<evidence type="ECO:0000313" key="12">
    <source>
        <dbReference type="EMBL" id="MFC1851658.1"/>
    </source>
</evidence>
<dbReference type="Pfam" id="PF01048">
    <property type="entry name" value="PNP_UDP_1"/>
    <property type="match status" value="1"/>
</dbReference>
<evidence type="ECO:0000256" key="8">
    <source>
        <dbReference type="ARBA" id="ARBA00022679"/>
    </source>
</evidence>
<dbReference type="InterPro" id="IPR000845">
    <property type="entry name" value="Nucleoside_phosphorylase_d"/>
</dbReference>
<evidence type="ECO:0000313" key="13">
    <source>
        <dbReference type="Proteomes" id="UP001594351"/>
    </source>
</evidence>